<accession>A0A1U7J0K8</accession>
<protein>
    <submittedName>
        <fullName evidence="2">Uncharacterized protein</fullName>
    </submittedName>
</protein>
<dbReference type="STRING" id="549789.NIES30_20860"/>
<organism evidence="2 3">
    <name type="scientific">Phormidium tenue NIES-30</name>
    <dbReference type="NCBI Taxonomy" id="549789"/>
    <lineage>
        <taxon>Bacteria</taxon>
        <taxon>Bacillati</taxon>
        <taxon>Cyanobacteriota</taxon>
        <taxon>Cyanophyceae</taxon>
        <taxon>Oscillatoriophycideae</taxon>
        <taxon>Oscillatoriales</taxon>
        <taxon>Oscillatoriaceae</taxon>
        <taxon>Phormidium</taxon>
    </lineage>
</organism>
<dbReference type="EMBL" id="MRCG01000019">
    <property type="protein sequence ID" value="OKH45033.1"/>
    <property type="molecule type" value="Genomic_DNA"/>
</dbReference>
<evidence type="ECO:0000313" key="3">
    <source>
        <dbReference type="Proteomes" id="UP000185557"/>
    </source>
</evidence>
<comment type="caution">
    <text evidence="2">The sequence shown here is derived from an EMBL/GenBank/DDBJ whole genome shotgun (WGS) entry which is preliminary data.</text>
</comment>
<name>A0A1U7J0K8_9CYAN</name>
<proteinExistence type="predicted"/>
<dbReference type="Proteomes" id="UP000185557">
    <property type="component" value="Unassembled WGS sequence"/>
</dbReference>
<reference evidence="2 3" key="1">
    <citation type="submission" date="2016-11" db="EMBL/GenBank/DDBJ databases">
        <title>Draft Genome Sequences of Nine Cyanobacterial Strains from Diverse Habitats.</title>
        <authorList>
            <person name="Zhu T."/>
            <person name="Hou S."/>
            <person name="Lu X."/>
            <person name="Hess W.R."/>
        </authorList>
    </citation>
    <scope>NUCLEOTIDE SEQUENCE [LARGE SCALE GENOMIC DNA]</scope>
    <source>
        <strain evidence="2 3">NIES-30</strain>
    </source>
</reference>
<feature type="region of interest" description="Disordered" evidence="1">
    <location>
        <begin position="1"/>
        <end position="21"/>
    </location>
</feature>
<evidence type="ECO:0000256" key="1">
    <source>
        <dbReference type="SAM" id="MobiDB-lite"/>
    </source>
</evidence>
<dbReference type="OrthoDB" id="7605444at2"/>
<evidence type="ECO:0000313" key="2">
    <source>
        <dbReference type="EMBL" id="OKH45033.1"/>
    </source>
</evidence>
<gene>
    <name evidence="2" type="ORF">NIES30_20860</name>
</gene>
<dbReference type="AlphaFoldDB" id="A0A1U7J0K8"/>
<keyword evidence="3" id="KW-1185">Reference proteome</keyword>
<sequence>MLTTGSALAADPAGRSQSSLSALPGATLKCDESEISQNYAQAELDTFFSSGYTYWDAAQLASYWGQDVDEAKARMGRKILWGPADVALLEQFLLDARLESLQSVSDLRFYGETSYTYDDAAALAEFWGDATPYDAKLRIERNLIMGNADEVDYALELAAPQP</sequence>